<dbReference type="InterPro" id="IPR013320">
    <property type="entry name" value="ConA-like_dom_sf"/>
</dbReference>
<gene>
    <name evidence="1" type="ORF">LCGC14_1405310</name>
</gene>
<dbReference type="Gene3D" id="2.60.120.260">
    <property type="entry name" value="Galactose-binding domain-like"/>
    <property type="match status" value="1"/>
</dbReference>
<evidence type="ECO:0000313" key="1">
    <source>
        <dbReference type="EMBL" id="KKM73951.1"/>
    </source>
</evidence>
<dbReference type="Pfam" id="PF13385">
    <property type="entry name" value="Laminin_G_3"/>
    <property type="match status" value="1"/>
</dbReference>
<accession>A0A0F9KGU2</accession>
<dbReference type="AlphaFoldDB" id="A0A0F9KGU2"/>
<protein>
    <submittedName>
        <fullName evidence="1">Uncharacterized protein</fullName>
    </submittedName>
</protein>
<comment type="caution">
    <text evidence="1">The sequence shown here is derived from an EMBL/GenBank/DDBJ whole genome shotgun (WGS) entry which is preliminary data.</text>
</comment>
<sequence length="522" mass="54946">MPARSFHRKLVVLLGGIPFIDFLNGIDGVDWWHMQETSGAVALATNSAATIPDTRSVALLTYGDYVAGANWANSSGQIARHSAGSVETFQQDDILAPGKTYQATITLANRGAGSVTITDGGAAISANEQTTRTITSTGTDFIITPTTDFDGDIDVAVILVQQTDILASSDFPGAELYVTADAASDPNGNEVDATTGWASNAVILTSDSSIKSAGNFSLKGIFQANGAWMSFDLDTILTRGQIYRLNFDNRHLGSGGNVRVGLGPTSSVPTLYDGLISADTTFINVTINFMHSSDTRYLIAQERNATNDGGVYIDNISITEANPMNGDNTAAAVGQAAGGNLGYGYTFDGATSFVDIYSAELNSKFNPAAHTLIAVCKVANAGVWTDGVFRRIVTLGADFNNRLLFQRSNINGELSLIVAHGGVPQRRDSVDIGSPLGFFMLAVTYDVVADEVKFFANGVKVGSTLTGLGTWVSNLDPTTSVIGAATTGPTYVWNGDITHVGIATRALTAGEINDIWERSGLS</sequence>
<reference evidence="1" key="1">
    <citation type="journal article" date="2015" name="Nature">
        <title>Complex archaea that bridge the gap between prokaryotes and eukaryotes.</title>
        <authorList>
            <person name="Spang A."/>
            <person name="Saw J.H."/>
            <person name="Jorgensen S.L."/>
            <person name="Zaremba-Niedzwiedzka K."/>
            <person name="Martijn J."/>
            <person name="Lind A.E."/>
            <person name="van Eijk R."/>
            <person name="Schleper C."/>
            <person name="Guy L."/>
            <person name="Ettema T.J."/>
        </authorList>
    </citation>
    <scope>NUCLEOTIDE SEQUENCE</scope>
</reference>
<name>A0A0F9KGU2_9ZZZZ</name>
<dbReference type="SUPFAM" id="SSF49899">
    <property type="entry name" value="Concanavalin A-like lectins/glucanases"/>
    <property type="match status" value="1"/>
</dbReference>
<proteinExistence type="predicted"/>
<dbReference type="Gene3D" id="2.60.120.200">
    <property type="match status" value="1"/>
</dbReference>
<organism evidence="1">
    <name type="scientific">marine sediment metagenome</name>
    <dbReference type="NCBI Taxonomy" id="412755"/>
    <lineage>
        <taxon>unclassified sequences</taxon>
        <taxon>metagenomes</taxon>
        <taxon>ecological metagenomes</taxon>
    </lineage>
</organism>
<dbReference type="EMBL" id="LAZR01009219">
    <property type="protein sequence ID" value="KKM73951.1"/>
    <property type="molecule type" value="Genomic_DNA"/>
</dbReference>